<protein>
    <submittedName>
        <fullName evidence="2">Uncharacterized protein</fullName>
    </submittedName>
</protein>
<gene>
    <name evidence="2" type="ORF">GN244_ATG16132</name>
</gene>
<evidence type="ECO:0000313" key="2">
    <source>
        <dbReference type="EMBL" id="KAF4031979.1"/>
    </source>
</evidence>
<feature type="compositionally biased region" description="Polar residues" evidence="1">
    <location>
        <begin position="52"/>
        <end position="73"/>
    </location>
</feature>
<feature type="compositionally biased region" description="Basic residues" evidence="1">
    <location>
        <begin position="22"/>
        <end position="35"/>
    </location>
</feature>
<reference evidence="2" key="1">
    <citation type="submission" date="2020-04" db="EMBL/GenBank/DDBJ databases">
        <title>Hybrid Assembly of Korean Phytophthora infestans isolates.</title>
        <authorList>
            <person name="Prokchorchik M."/>
            <person name="Lee Y."/>
            <person name="Seo J."/>
            <person name="Cho J.-H."/>
            <person name="Park Y.-E."/>
            <person name="Jang D.-C."/>
            <person name="Im J.-S."/>
            <person name="Choi J.-G."/>
            <person name="Park H.-J."/>
            <person name="Lee G.-B."/>
            <person name="Lee Y.-G."/>
            <person name="Hong S.-Y."/>
            <person name="Cho K."/>
            <person name="Sohn K.H."/>
        </authorList>
    </citation>
    <scope>NUCLEOTIDE SEQUENCE</scope>
    <source>
        <strain evidence="2">KR_1_A1</strain>
    </source>
</reference>
<keyword evidence="3" id="KW-1185">Reference proteome</keyword>
<comment type="caution">
    <text evidence="2">The sequence shown here is derived from an EMBL/GenBank/DDBJ whole genome shotgun (WGS) entry which is preliminary data.</text>
</comment>
<accession>A0A833STS5</accession>
<dbReference type="EMBL" id="WSZM01000517">
    <property type="protein sequence ID" value="KAF4031979.1"/>
    <property type="molecule type" value="Genomic_DNA"/>
</dbReference>
<feature type="region of interest" description="Disordered" evidence="1">
    <location>
        <begin position="16"/>
        <end position="73"/>
    </location>
</feature>
<sequence>MGTLLLATEGHLDVEQGEVRSGRTRAKRGNIKRKRQWTERRGDGFEIVGSVQGKSRSPEGQTVTARDTLGSSV</sequence>
<dbReference type="Proteomes" id="UP000602510">
    <property type="component" value="Unassembled WGS sequence"/>
</dbReference>
<evidence type="ECO:0000256" key="1">
    <source>
        <dbReference type="SAM" id="MobiDB-lite"/>
    </source>
</evidence>
<proteinExistence type="predicted"/>
<name>A0A833STS5_PHYIN</name>
<dbReference type="AlphaFoldDB" id="A0A833STS5"/>
<organism evidence="2 3">
    <name type="scientific">Phytophthora infestans</name>
    <name type="common">Potato late blight agent</name>
    <name type="synonym">Botrytis infestans</name>
    <dbReference type="NCBI Taxonomy" id="4787"/>
    <lineage>
        <taxon>Eukaryota</taxon>
        <taxon>Sar</taxon>
        <taxon>Stramenopiles</taxon>
        <taxon>Oomycota</taxon>
        <taxon>Peronosporomycetes</taxon>
        <taxon>Peronosporales</taxon>
        <taxon>Peronosporaceae</taxon>
        <taxon>Phytophthora</taxon>
    </lineage>
</organism>
<evidence type="ECO:0000313" key="3">
    <source>
        <dbReference type="Proteomes" id="UP000602510"/>
    </source>
</evidence>